<keyword evidence="2" id="KW-1185">Reference proteome</keyword>
<reference evidence="1" key="1">
    <citation type="journal article" date="2020" name="Stud. Mycol.">
        <title>101 Dothideomycetes genomes: a test case for predicting lifestyles and emergence of pathogens.</title>
        <authorList>
            <person name="Haridas S."/>
            <person name="Albert R."/>
            <person name="Binder M."/>
            <person name="Bloem J."/>
            <person name="Labutti K."/>
            <person name="Salamov A."/>
            <person name="Andreopoulos B."/>
            <person name="Baker S."/>
            <person name="Barry K."/>
            <person name="Bills G."/>
            <person name="Bluhm B."/>
            <person name="Cannon C."/>
            <person name="Castanera R."/>
            <person name="Culley D."/>
            <person name="Daum C."/>
            <person name="Ezra D."/>
            <person name="Gonzalez J."/>
            <person name="Henrissat B."/>
            <person name="Kuo A."/>
            <person name="Liang C."/>
            <person name="Lipzen A."/>
            <person name="Lutzoni F."/>
            <person name="Magnuson J."/>
            <person name="Mondo S."/>
            <person name="Nolan M."/>
            <person name="Ohm R."/>
            <person name="Pangilinan J."/>
            <person name="Park H.-J."/>
            <person name="Ramirez L."/>
            <person name="Alfaro M."/>
            <person name="Sun H."/>
            <person name="Tritt A."/>
            <person name="Yoshinaga Y."/>
            <person name="Zwiers L.-H."/>
            <person name="Turgeon B."/>
            <person name="Goodwin S."/>
            <person name="Spatafora J."/>
            <person name="Crous P."/>
            <person name="Grigoriev I."/>
        </authorList>
    </citation>
    <scope>NUCLEOTIDE SEQUENCE</scope>
    <source>
        <strain evidence="1">CBS 121739</strain>
    </source>
</reference>
<sequence>MAPPENIFDRALPAPYKLWFEEPKTLYDAAPILHEEIVSVLSTHINKDTPMTKYTIAPVSDTWVHTRPEKDPPRFTLFCSNNLADAIVIVTVAYGPSEGHVGEKIHLSRFLHDASVYANRANSAPWRLAAVVFVDVTNKRTQTVAEPHIDEDGRIDATGGEVMKDMMQTPFLKAVQWAIHTGNLDQAQAPWMGRKIGGVHMRSPSNDNVRHYQFMVVRLTDKV</sequence>
<proteinExistence type="predicted"/>
<dbReference type="RefSeq" id="XP_033600152.1">
    <property type="nucleotide sequence ID" value="XM_033745553.1"/>
</dbReference>
<dbReference type="Proteomes" id="UP000799437">
    <property type="component" value="Unassembled WGS sequence"/>
</dbReference>
<protein>
    <submittedName>
        <fullName evidence="1">Uncharacterized protein</fullName>
    </submittedName>
</protein>
<evidence type="ECO:0000313" key="2">
    <source>
        <dbReference type="Proteomes" id="UP000799437"/>
    </source>
</evidence>
<gene>
    <name evidence="1" type="ORF">EJ05DRAFT_486727</name>
</gene>
<dbReference type="GeneID" id="54486607"/>
<accession>A0A6A6W9D8</accession>
<dbReference type="AlphaFoldDB" id="A0A6A6W9D8"/>
<dbReference type="EMBL" id="ML996573">
    <property type="protein sequence ID" value="KAF2757701.1"/>
    <property type="molecule type" value="Genomic_DNA"/>
</dbReference>
<name>A0A6A6W9D8_9PEZI</name>
<evidence type="ECO:0000313" key="1">
    <source>
        <dbReference type="EMBL" id="KAF2757701.1"/>
    </source>
</evidence>
<organism evidence="1 2">
    <name type="scientific">Pseudovirgaria hyperparasitica</name>
    <dbReference type="NCBI Taxonomy" id="470096"/>
    <lineage>
        <taxon>Eukaryota</taxon>
        <taxon>Fungi</taxon>
        <taxon>Dikarya</taxon>
        <taxon>Ascomycota</taxon>
        <taxon>Pezizomycotina</taxon>
        <taxon>Dothideomycetes</taxon>
        <taxon>Dothideomycetes incertae sedis</taxon>
        <taxon>Acrospermales</taxon>
        <taxon>Acrospermaceae</taxon>
        <taxon>Pseudovirgaria</taxon>
    </lineage>
</organism>